<keyword evidence="4" id="KW-1185">Reference proteome</keyword>
<evidence type="ECO:0000313" key="4">
    <source>
        <dbReference type="Proteomes" id="UP000830671"/>
    </source>
</evidence>
<dbReference type="EMBL" id="CP019478">
    <property type="protein sequence ID" value="UQC86029.1"/>
    <property type="molecule type" value="Genomic_DNA"/>
</dbReference>
<protein>
    <recommendedName>
        <fullName evidence="5">Secreted protein</fullName>
    </recommendedName>
</protein>
<feature type="chain" id="PRO_5040235202" description="Secreted protein" evidence="2">
    <location>
        <begin position="22"/>
        <end position="92"/>
    </location>
</feature>
<keyword evidence="2" id="KW-0732">Signal</keyword>
<feature type="signal peptide" evidence="2">
    <location>
        <begin position="1"/>
        <end position="21"/>
    </location>
</feature>
<dbReference type="RefSeq" id="XP_049147641.1">
    <property type="nucleotide sequence ID" value="XM_049290496.1"/>
</dbReference>
<name>A0A9Q8SYS1_9PEZI</name>
<evidence type="ECO:0008006" key="5">
    <source>
        <dbReference type="Google" id="ProtNLM"/>
    </source>
</evidence>
<dbReference type="AlphaFoldDB" id="A0A9Q8SYS1"/>
<feature type="region of interest" description="Disordered" evidence="1">
    <location>
        <begin position="67"/>
        <end position="92"/>
    </location>
</feature>
<sequence>MSRWQISVYVLTLPLACDFQAFNVHLPQSDACRICTSVIQRKAKTREIQNGRSRYTQIWSLTGDRPRRVSNQYKSPPRPTPSCVCASSECRL</sequence>
<dbReference type="GeneID" id="73345506"/>
<evidence type="ECO:0000313" key="3">
    <source>
        <dbReference type="EMBL" id="UQC86029.1"/>
    </source>
</evidence>
<proteinExistence type="predicted"/>
<gene>
    <name evidence="3" type="ORF">CLUP02_11528</name>
</gene>
<evidence type="ECO:0000256" key="1">
    <source>
        <dbReference type="SAM" id="MobiDB-lite"/>
    </source>
</evidence>
<dbReference type="KEGG" id="clup:CLUP02_11528"/>
<evidence type="ECO:0000256" key="2">
    <source>
        <dbReference type="SAM" id="SignalP"/>
    </source>
</evidence>
<organism evidence="3 4">
    <name type="scientific">Colletotrichum lupini</name>
    <dbReference type="NCBI Taxonomy" id="145971"/>
    <lineage>
        <taxon>Eukaryota</taxon>
        <taxon>Fungi</taxon>
        <taxon>Dikarya</taxon>
        <taxon>Ascomycota</taxon>
        <taxon>Pezizomycotina</taxon>
        <taxon>Sordariomycetes</taxon>
        <taxon>Hypocreomycetidae</taxon>
        <taxon>Glomerellales</taxon>
        <taxon>Glomerellaceae</taxon>
        <taxon>Colletotrichum</taxon>
        <taxon>Colletotrichum acutatum species complex</taxon>
    </lineage>
</organism>
<reference evidence="3" key="1">
    <citation type="journal article" date="2021" name="Mol. Plant Microbe Interact.">
        <title>Complete Genome Sequence of the Plant-Pathogenic Fungus Colletotrichum lupini.</title>
        <authorList>
            <person name="Baroncelli R."/>
            <person name="Pensec F."/>
            <person name="Da Lio D."/>
            <person name="Boufleur T."/>
            <person name="Vicente I."/>
            <person name="Sarrocco S."/>
            <person name="Picot A."/>
            <person name="Baraldi E."/>
            <person name="Sukno S."/>
            <person name="Thon M."/>
            <person name="Le Floch G."/>
        </authorList>
    </citation>
    <scope>NUCLEOTIDE SEQUENCE</scope>
    <source>
        <strain evidence="3">IMI 504893</strain>
    </source>
</reference>
<accession>A0A9Q8SYS1</accession>
<dbReference type="Proteomes" id="UP000830671">
    <property type="component" value="Chromosome 6"/>
</dbReference>